<dbReference type="AlphaFoldDB" id="A0AAN9GKL9"/>
<feature type="compositionally biased region" description="Polar residues" evidence="1">
    <location>
        <begin position="90"/>
        <end position="102"/>
    </location>
</feature>
<gene>
    <name evidence="2" type="ORF">V1264_011552</name>
</gene>
<organism evidence="2 3">
    <name type="scientific">Littorina saxatilis</name>
    <dbReference type="NCBI Taxonomy" id="31220"/>
    <lineage>
        <taxon>Eukaryota</taxon>
        <taxon>Metazoa</taxon>
        <taxon>Spiralia</taxon>
        <taxon>Lophotrochozoa</taxon>
        <taxon>Mollusca</taxon>
        <taxon>Gastropoda</taxon>
        <taxon>Caenogastropoda</taxon>
        <taxon>Littorinimorpha</taxon>
        <taxon>Littorinoidea</taxon>
        <taxon>Littorinidae</taxon>
        <taxon>Littorina</taxon>
    </lineage>
</organism>
<feature type="region of interest" description="Disordered" evidence="1">
    <location>
        <begin position="1"/>
        <end position="112"/>
    </location>
</feature>
<feature type="compositionally biased region" description="Basic and acidic residues" evidence="1">
    <location>
        <begin position="1"/>
        <end position="13"/>
    </location>
</feature>
<dbReference type="EMBL" id="JBAMIC010000002">
    <property type="protein sequence ID" value="KAK7112037.1"/>
    <property type="molecule type" value="Genomic_DNA"/>
</dbReference>
<evidence type="ECO:0000313" key="3">
    <source>
        <dbReference type="Proteomes" id="UP001374579"/>
    </source>
</evidence>
<evidence type="ECO:0000256" key="1">
    <source>
        <dbReference type="SAM" id="MobiDB-lite"/>
    </source>
</evidence>
<evidence type="ECO:0000313" key="2">
    <source>
        <dbReference type="EMBL" id="KAK7112037.1"/>
    </source>
</evidence>
<protein>
    <submittedName>
        <fullName evidence="2">Uncharacterized protein</fullName>
    </submittedName>
</protein>
<keyword evidence="3" id="KW-1185">Reference proteome</keyword>
<feature type="compositionally biased region" description="Basic and acidic residues" evidence="1">
    <location>
        <begin position="103"/>
        <end position="112"/>
    </location>
</feature>
<sequence length="112" mass="12916">MSRLRREAEDLLTHRFQTPWYPDEDEPGIVEAGGYYLKRFPPKPSTRSRQLVGRPSPTRANYKNTSKNCSINRGNSNSNGHNSHNSDSSYTTYSRLDTPASSKSERRQRSFY</sequence>
<accession>A0AAN9GKL9</accession>
<comment type="caution">
    <text evidence="2">The sequence shown here is derived from an EMBL/GenBank/DDBJ whole genome shotgun (WGS) entry which is preliminary data.</text>
</comment>
<proteinExistence type="predicted"/>
<reference evidence="2 3" key="1">
    <citation type="submission" date="2024-02" db="EMBL/GenBank/DDBJ databases">
        <title>Chromosome-scale genome assembly of the rough periwinkle Littorina saxatilis.</title>
        <authorList>
            <person name="De Jode A."/>
            <person name="Faria R."/>
            <person name="Formenti G."/>
            <person name="Sims Y."/>
            <person name="Smith T.P."/>
            <person name="Tracey A."/>
            <person name="Wood J.M.D."/>
            <person name="Zagrodzka Z.B."/>
            <person name="Johannesson K."/>
            <person name="Butlin R.K."/>
            <person name="Leder E.H."/>
        </authorList>
    </citation>
    <scope>NUCLEOTIDE SEQUENCE [LARGE SCALE GENOMIC DNA]</scope>
    <source>
        <strain evidence="2">Snail1</strain>
        <tissue evidence="2">Muscle</tissue>
    </source>
</reference>
<feature type="compositionally biased region" description="Polar residues" evidence="1">
    <location>
        <begin position="58"/>
        <end position="67"/>
    </location>
</feature>
<name>A0AAN9GKL9_9CAEN</name>
<feature type="compositionally biased region" description="Low complexity" evidence="1">
    <location>
        <begin position="68"/>
        <end position="89"/>
    </location>
</feature>
<dbReference type="Proteomes" id="UP001374579">
    <property type="component" value="Unassembled WGS sequence"/>
</dbReference>